<evidence type="ECO:0000256" key="10">
    <source>
        <dbReference type="PROSITE-ProRule" id="PRU00023"/>
    </source>
</evidence>
<dbReference type="OrthoDB" id="5406014at2759"/>
<dbReference type="GO" id="GO:0015031">
    <property type="term" value="P:protein transport"/>
    <property type="evidence" value="ECO:0007669"/>
    <property type="project" value="UniProtKB-KW"/>
</dbReference>
<dbReference type="PROSITE" id="PS50297">
    <property type="entry name" value="ANK_REP_REGION"/>
    <property type="match status" value="1"/>
</dbReference>
<dbReference type="RefSeq" id="XP_024581318.1">
    <property type="nucleotide sequence ID" value="XM_024731107.1"/>
</dbReference>
<feature type="compositionally biased region" description="Acidic residues" evidence="11">
    <location>
        <begin position="455"/>
        <end position="468"/>
    </location>
</feature>
<dbReference type="Pfam" id="PF08574">
    <property type="entry name" value="Iwr1"/>
    <property type="match status" value="1"/>
</dbReference>
<dbReference type="InterPro" id="IPR040218">
    <property type="entry name" value="SLC7A6OS"/>
</dbReference>
<evidence type="ECO:0000313" key="14">
    <source>
        <dbReference type="Proteomes" id="UP000054928"/>
    </source>
</evidence>
<sequence length="468" mass="52748">MGDNASQSTGSSVATKASHSLTVKLDEQKKPSFVFLSLKRKRTDEPMNCLVVQSEPDSKRYKTDLLEAFAQLSTGKKRFVFKHIDTMEESVASGHAKWTQRLKRKARTLKEEHANMMAKKHQISVFQKEFGASKQTEKRVKQQQCRSKARRNENVFQSRGLNAFVEIKETQKIELGGIRLVDLQMSSDSNPNIEVGVEKNGTKSNADLVTINGVTLKPTRVLNPYERELDEAIWAAFRTNDFAPFFRIYHAQQSEQRAIPTTFQRPVDGSTILMAAALHGRNDVIEVLLRSGNLSILQQDWEGATAAMFAERGGHLNVATALRACEEAEREKDYVYDVYCVDLEATEKQDPLQDSSTDLADISKQIGVNSAPIVNVSSEVHHWLSRDTPSDEVEEYVLESDLDSSEDDGLSEDSNGEDNAANDYPDEELSDESDESLADSDDLDEIRARRRWQPNDDDDSEPDNFEFQ</sequence>
<keyword evidence="8" id="KW-0653">Protein transport</keyword>
<evidence type="ECO:0000256" key="8">
    <source>
        <dbReference type="ARBA" id="ARBA00022927"/>
    </source>
</evidence>
<protein>
    <recommendedName>
        <fullName evidence="5">Probable RNA polymerase II nuclear localization protein SLC7A6OS</fullName>
    </recommendedName>
</protein>
<evidence type="ECO:0000256" key="3">
    <source>
        <dbReference type="ARBA" id="ARBA00004496"/>
    </source>
</evidence>
<dbReference type="Proteomes" id="UP000054928">
    <property type="component" value="Unassembled WGS sequence"/>
</dbReference>
<feature type="compositionally biased region" description="Acidic residues" evidence="11">
    <location>
        <begin position="398"/>
        <end position="416"/>
    </location>
</feature>
<keyword evidence="7" id="KW-0963">Cytoplasm</keyword>
<dbReference type="InterPro" id="IPR013883">
    <property type="entry name" value="TF_Iwr1_dom"/>
</dbReference>
<comment type="subcellular location">
    <subcellularLocation>
        <location evidence="3">Cytoplasm</location>
    </subcellularLocation>
    <subcellularLocation>
        <location evidence="2">Nucleus</location>
    </subcellularLocation>
</comment>
<dbReference type="PANTHER" id="PTHR31196:SF2">
    <property type="entry name" value="RNA POLYMERASE II NUCLEAR LOCALIZATION PROTEIN SLC7A6OS-RELATED"/>
    <property type="match status" value="1"/>
</dbReference>
<dbReference type="GeneID" id="36396327"/>
<evidence type="ECO:0000256" key="9">
    <source>
        <dbReference type="ARBA" id="ARBA00023242"/>
    </source>
</evidence>
<dbReference type="Gene3D" id="1.25.40.20">
    <property type="entry name" value="Ankyrin repeat-containing domain"/>
    <property type="match status" value="1"/>
</dbReference>
<dbReference type="GO" id="GO:0005634">
    <property type="term" value="C:nucleus"/>
    <property type="evidence" value="ECO:0007669"/>
    <property type="project" value="UniProtKB-SubCell"/>
</dbReference>
<name>A0A0P1ASE5_PLAHL</name>
<reference evidence="14" key="1">
    <citation type="submission" date="2014-09" db="EMBL/GenBank/DDBJ databases">
        <authorList>
            <person name="Sharma Rahul"/>
            <person name="Thines Marco"/>
        </authorList>
    </citation>
    <scope>NUCLEOTIDE SEQUENCE [LARGE SCALE GENOMIC DNA]</scope>
</reference>
<feature type="region of interest" description="Disordered" evidence="11">
    <location>
        <begin position="1"/>
        <end position="21"/>
    </location>
</feature>
<feature type="domain" description="Transcription factor Iwr1" evidence="12">
    <location>
        <begin position="332"/>
        <end position="428"/>
    </location>
</feature>
<evidence type="ECO:0000313" key="13">
    <source>
        <dbReference type="EMBL" id="CEG44949.1"/>
    </source>
</evidence>
<comment type="function">
    <text evidence="1">Directs RNA polymerase II nuclear import.</text>
</comment>
<proteinExistence type="inferred from homology"/>
<dbReference type="PANTHER" id="PTHR31196">
    <property type="entry name" value="RNA POLYMERASE II NUCLEAR LOCALIZATION PROTEIN SLC7A6OS-RELATED"/>
    <property type="match status" value="1"/>
</dbReference>
<dbReference type="Pfam" id="PF12796">
    <property type="entry name" value="Ank_2"/>
    <property type="match status" value="1"/>
</dbReference>
<evidence type="ECO:0000256" key="6">
    <source>
        <dbReference type="ARBA" id="ARBA00022448"/>
    </source>
</evidence>
<feature type="region of interest" description="Disordered" evidence="11">
    <location>
        <begin position="398"/>
        <end position="468"/>
    </location>
</feature>
<keyword evidence="6" id="KW-0813">Transport</keyword>
<dbReference type="GO" id="GO:0005737">
    <property type="term" value="C:cytoplasm"/>
    <property type="evidence" value="ECO:0007669"/>
    <property type="project" value="UniProtKB-SubCell"/>
</dbReference>
<evidence type="ECO:0000256" key="5">
    <source>
        <dbReference type="ARBA" id="ARBA00017036"/>
    </source>
</evidence>
<feature type="compositionally biased region" description="Acidic residues" evidence="11">
    <location>
        <begin position="424"/>
        <end position="444"/>
    </location>
</feature>
<keyword evidence="9" id="KW-0539">Nucleus</keyword>
<dbReference type="SUPFAM" id="SSF48403">
    <property type="entry name" value="Ankyrin repeat"/>
    <property type="match status" value="1"/>
</dbReference>
<evidence type="ECO:0000256" key="1">
    <source>
        <dbReference type="ARBA" id="ARBA00003202"/>
    </source>
</evidence>
<comment type="similarity">
    <text evidence="4">Belongs to the IWR1/SLC7A6OS family.</text>
</comment>
<dbReference type="EMBL" id="CCYD01001336">
    <property type="protein sequence ID" value="CEG44949.1"/>
    <property type="molecule type" value="Genomic_DNA"/>
</dbReference>
<evidence type="ECO:0000256" key="11">
    <source>
        <dbReference type="SAM" id="MobiDB-lite"/>
    </source>
</evidence>
<feature type="repeat" description="ANK" evidence="10">
    <location>
        <begin position="268"/>
        <end position="292"/>
    </location>
</feature>
<organism evidence="13 14">
    <name type="scientific">Plasmopara halstedii</name>
    <name type="common">Downy mildew of sunflower</name>
    <dbReference type="NCBI Taxonomy" id="4781"/>
    <lineage>
        <taxon>Eukaryota</taxon>
        <taxon>Sar</taxon>
        <taxon>Stramenopiles</taxon>
        <taxon>Oomycota</taxon>
        <taxon>Peronosporomycetes</taxon>
        <taxon>Peronosporales</taxon>
        <taxon>Peronosporaceae</taxon>
        <taxon>Plasmopara</taxon>
    </lineage>
</organism>
<evidence type="ECO:0000256" key="4">
    <source>
        <dbReference type="ARBA" id="ARBA00010218"/>
    </source>
</evidence>
<dbReference type="AlphaFoldDB" id="A0A0P1ASE5"/>
<dbReference type="InterPro" id="IPR002110">
    <property type="entry name" value="Ankyrin_rpt"/>
</dbReference>
<dbReference type="OMA" id="FRTNDFA"/>
<keyword evidence="10" id="KW-0040">ANK repeat</keyword>
<dbReference type="PROSITE" id="PS50088">
    <property type="entry name" value="ANK_REPEAT"/>
    <property type="match status" value="1"/>
</dbReference>
<evidence type="ECO:0000256" key="7">
    <source>
        <dbReference type="ARBA" id="ARBA00022490"/>
    </source>
</evidence>
<evidence type="ECO:0000256" key="2">
    <source>
        <dbReference type="ARBA" id="ARBA00004123"/>
    </source>
</evidence>
<evidence type="ECO:0000259" key="12">
    <source>
        <dbReference type="Pfam" id="PF08574"/>
    </source>
</evidence>
<keyword evidence="14" id="KW-1185">Reference proteome</keyword>
<accession>A0A0P1ASE5</accession>
<dbReference type="STRING" id="4781.A0A0P1ASE5"/>
<dbReference type="InterPro" id="IPR036770">
    <property type="entry name" value="Ankyrin_rpt-contain_sf"/>
</dbReference>